<evidence type="ECO:0000313" key="1">
    <source>
        <dbReference type="EMBL" id="MCQ6957613.1"/>
    </source>
</evidence>
<keyword evidence="2" id="KW-1185">Reference proteome</keyword>
<name>A0ABT1SZG7_9SPHI</name>
<dbReference type="RefSeq" id="WP_256537815.1">
    <property type="nucleotide sequence ID" value="NZ_JANHOH010000001.1"/>
</dbReference>
<evidence type="ECO:0008006" key="3">
    <source>
        <dbReference type="Google" id="ProtNLM"/>
    </source>
</evidence>
<evidence type="ECO:0000313" key="2">
    <source>
        <dbReference type="Proteomes" id="UP001204376"/>
    </source>
</evidence>
<protein>
    <recommendedName>
        <fullName evidence="3">CD-NTase associated protein 4-like DNA endonuclease domain-containing protein</fullName>
    </recommendedName>
</protein>
<dbReference type="EMBL" id="JANHOH010000001">
    <property type="protein sequence ID" value="MCQ6957613.1"/>
    <property type="molecule type" value="Genomic_DNA"/>
</dbReference>
<organism evidence="1 2">
    <name type="scientific">Mucilaginibacter aquariorum</name>
    <dbReference type="NCBI Taxonomy" id="2967225"/>
    <lineage>
        <taxon>Bacteria</taxon>
        <taxon>Pseudomonadati</taxon>
        <taxon>Bacteroidota</taxon>
        <taxon>Sphingobacteriia</taxon>
        <taxon>Sphingobacteriales</taxon>
        <taxon>Sphingobacteriaceae</taxon>
        <taxon>Mucilaginibacter</taxon>
    </lineage>
</organism>
<comment type="caution">
    <text evidence="1">The sequence shown here is derived from an EMBL/GenBank/DDBJ whole genome shotgun (WGS) entry which is preliminary data.</text>
</comment>
<accession>A0ABT1SZG7</accession>
<gene>
    <name evidence="1" type="ORF">NPE20_06585</name>
</gene>
<dbReference type="Proteomes" id="UP001204376">
    <property type="component" value="Unassembled WGS sequence"/>
</dbReference>
<reference evidence="1 2" key="1">
    <citation type="submission" date="2022-07" db="EMBL/GenBank/DDBJ databases">
        <title>Mucilaginibacter sp. JC4.</title>
        <authorList>
            <person name="Le V."/>
            <person name="Ko S.-R."/>
            <person name="Ahn C.-Y."/>
            <person name="Oh H.-M."/>
        </authorList>
    </citation>
    <scope>NUCLEOTIDE SEQUENCE [LARGE SCALE GENOMIC DNA]</scope>
    <source>
        <strain evidence="1 2">JC4</strain>
    </source>
</reference>
<sequence>MPASKTQQATSAADTSIGFDYQFYHFFLLLLDLRHGEEIGIEQKDDVHVDLADGSQLLIQTKHTVQQNAAGESINLTERDKDLWKTLSNWSKVIAEQSDAKAFLLKTTFQLATNKQAIKNPFILKLIQLQNGDIKTKDFKDYLKELAKGTTDEGIKTYIEAFKALPADQLAGFAKKISFELNHDDLISQIKKRLLEKIHIRERVEDVYRNLHSELRDTNYLNVKAGVRNVISFEGFNKKFGKCFKVAISTKLPIRDLPYILPDNPEHQLFVRQLIDIGDISAASKDAIIAYTTQMLQLLNNLKDWEDNGDFLDSDRRKFNRETAFIQQTAFKTSYRRIRAKLEGGTGPDELDDDIKDSALSLLDDMRRQILQFDETQLSLELSHGHFYLLTEEKEIGWHLDWQKRY</sequence>
<proteinExistence type="predicted"/>